<accession>A0AAD4N5M1</accession>
<dbReference type="PROSITE" id="PS50054">
    <property type="entry name" value="TYR_PHOSPHATASE_DUAL"/>
    <property type="match status" value="1"/>
</dbReference>
<feature type="domain" description="Tyrosine-protein phosphatase" evidence="6">
    <location>
        <begin position="251"/>
        <end position="394"/>
    </location>
</feature>
<evidence type="ECO:0000259" key="7">
    <source>
        <dbReference type="PROSITE" id="PS50056"/>
    </source>
</evidence>
<reference evidence="8" key="1">
    <citation type="submission" date="2022-01" db="EMBL/GenBank/DDBJ databases">
        <title>Genome Sequence Resource for Two Populations of Ditylenchus destructor, the Migratory Endoparasitic Phytonematode.</title>
        <authorList>
            <person name="Zhang H."/>
            <person name="Lin R."/>
            <person name="Xie B."/>
        </authorList>
    </citation>
    <scope>NUCLEOTIDE SEQUENCE</scope>
    <source>
        <strain evidence="8">BazhouSP</strain>
    </source>
</reference>
<evidence type="ECO:0000256" key="3">
    <source>
        <dbReference type="ARBA" id="ARBA00022912"/>
    </source>
</evidence>
<dbReference type="InterPro" id="IPR000387">
    <property type="entry name" value="Tyr_Pase_dom"/>
</dbReference>
<evidence type="ECO:0000259" key="6">
    <source>
        <dbReference type="PROSITE" id="PS50054"/>
    </source>
</evidence>
<dbReference type="InterPro" id="IPR020422">
    <property type="entry name" value="TYR_PHOSPHATASE_DUAL_dom"/>
</dbReference>
<dbReference type="Gene3D" id="3.90.190.10">
    <property type="entry name" value="Protein tyrosine phosphatase superfamily"/>
    <property type="match status" value="1"/>
</dbReference>
<evidence type="ECO:0000256" key="4">
    <source>
        <dbReference type="SAM" id="MobiDB-lite"/>
    </source>
</evidence>
<proteinExistence type="inferred from homology"/>
<sequence>MKRYTSFLAFTCAIFLLLFALFSTSSAKRWSPEDESRRISELKKEEKRLFEKEMGQPLISQESEENPSFDYGAEKRWQQSLQPSSLPYSSVPNRRPRPAPQPITQEPVVLNTSANWCFQCASPWSAISSEMRQVVRNLLEVRRSTYPNQTVVSSFCTNPRDKLDLLMRQPCLYSYCQTIILTDHETGSAFTLRGCAESFGAIDPAILSNREDNTCKRLHDDIDIQECICKDRKYCYTGPERRIHYTENLRKFNIPLMQKQLRHGNSAPNLSEQKLHQLGITHAIDSTNIPKTLRLPTIEYLTVAVDDSTTAPLEEYFDASIELIRKAKDTGGKALVYCAAGVSRSASLCIVGLMAIEGLTLREAYMEVVAQRPIIAPNHGFWRQMIAFEKKINGSEKATVQLLKGMRTPVPDVYLHKSSILASTSTKE</sequence>
<keyword evidence="5" id="KW-0732">Signal</keyword>
<evidence type="ECO:0000256" key="5">
    <source>
        <dbReference type="SAM" id="SignalP"/>
    </source>
</evidence>
<keyword evidence="2" id="KW-0378">Hydrolase</keyword>
<dbReference type="Pfam" id="PF00782">
    <property type="entry name" value="DSPc"/>
    <property type="match status" value="1"/>
</dbReference>
<dbReference type="GO" id="GO:0005737">
    <property type="term" value="C:cytoplasm"/>
    <property type="evidence" value="ECO:0007669"/>
    <property type="project" value="TreeGrafter"/>
</dbReference>
<dbReference type="SUPFAM" id="SSF52799">
    <property type="entry name" value="(Phosphotyrosine protein) phosphatases II"/>
    <property type="match status" value="1"/>
</dbReference>
<dbReference type="SMART" id="SM00195">
    <property type="entry name" value="DSPc"/>
    <property type="match status" value="1"/>
</dbReference>
<dbReference type="AlphaFoldDB" id="A0AAD4N5M1"/>
<evidence type="ECO:0000256" key="1">
    <source>
        <dbReference type="ARBA" id="ARBA00008601"/>
    </source>
</evidence>
<name>A0AAD4N5M1_9BILA</name>
<keyword evidence="3" id="KW-0904">Protein phosphatase</keyword>
<evidence type="ECO:0000256" key="2">
    <source>
        <dbReference type="ARBA" id="ARBA00022801"/>
    </source>
</evidence>
<comment type="similarity">
    <text evidence="1">Belongs to the protein-tyrosine phosphatase family. Non-receptor class dual specificity subfamily.</text>
</comment>
<feature type="domain" description="Tyrosine specific protein phosphatases" evidence="7">
    <location>
        <begin position="315"/>
        <end position="373"/>
    </location>
</feature>
<dbReference type="InterPro" id="IPR029021">
    <property type="entry name" value="Prot-tyrosine_phosphatase-like"/>
</dbReference>
<comment type="caution">
    <text evidence="8">The sequence shown here is derived from an EMBL/GenBank/DDBJ whole genome shotgun (WGS) entry which is preliminary data.</text>
</comment>
<dbReference type="InterPro" id="IPR000340">
    <property type="entry name" value="Dual-sp_phosphatase_cat-dom"/>
</dbReference>
<evidence type="ECO:0000313" key="9">
    <source>
        <dbReference type="Proteomes" id="UP001201812"/>
    </source>
</evidence>
<dbReference type="Proteomes" id="UP001201812">
    <property type="component" value="Unassembled WGS sequence"/>
</dbReference>
<feature type="chain" id="PRO_5042044361" evidence="5">
    <location>
        <begin position="28"/>
        <end position="428"/>
    </location>
</feature>
<gene>
    <name evidence="8" type="ORF">DdX_07352</name>
</gene>
<organism evidence="8 9">
    <name type="scientific">Ditylenchus destructor</name>
    <dbReference type="NCBI Taxonomy" id="166010"/>
    <lineage>
        <taxon>Eukaryota</taxon>
        <taxon>Metazoa</taxon>
        <taxon>Ecdysozoa</taxon>
        <taxon>Nematoda</taxon>
        <taxon>Chromadorea</taxon>
        <taxon>Rhabditida</taxon>
        <taxon>Tylenchina</taxon>
        <taxon>Tylenchomorpha</taxon>
        <taxon>Sphaerularioidea</taxon>
        <taxon>Anguinidae</taxon>
        <taxon>Anguininae</taxon>
        <taxon>Ditylenchus</taxon>
    </lineage>
</organism>
<feature type="signal peptide" evidence="5">
    <location>
        <begin position="1"/>
        <end position="27"/>
    </location>
</feature>
<dbReference type="PROSITE" id="PS50056">
    <property type="entry name" value="TYR_PHOSPHATASE_2"/>
    <property type="match status" value="1"/>
</dbReference>
<dbReference type="InterPro" id="IPR052103">
    <property type="entry name" value="Dual_spec_Phospatases"/>
</dbReference>
<keyword evidence="9" id="KW-1185">Reference proteome</keyword>
<evidence type="ECO:0000313" key="8">
    <source>
        <dbReference type="EMBL" id="KAI1716309.1"/>
    </source>
</evidence>
<feature type="region of interest" description="Disordered" evidence="4">
    <location>
        <begin position="82"/>
        <end position="104"/>
    </location>
</feature>
<dbReference type="GO" id="GO:0004721">
    <property type="term" value="F:phosphoprotein phosphatase activity"/>
    <property type="evidence" value="ECO:0007669"/>
    <property type="project" value="UniProtKB-KW"/>
</dbReference>
<dbReference type="PANTHER" id="PTHR45961:SF3">
    <property type="entry name" value="DUAL SPECIFICITY PROTEIN PHOSPHATASE 14"/>
    <property type="match status" value="1"/>
</dbReference>
<dbReference type="PANTHER" id="PTHR45961">
    <property type="entry name" value="IP21249P"/>
    <property type="match status" value="1"/>
</dbReference>
<protein>
    <submittedName>
        <fullName evidence="8">Dual specificity phosphatase, catalytic domain-containing protein</fullName>
    </submittedName>
</protein>
<dbReference type="EMBL" id="JAKKPZ010000010">
    <property type="protein sequence ID" value="KAI1716309.1"/>
    <property type="molecule type" value="Genomic_DNA"/>
</dbReference>